<protein>
    <submittedName>
        <fullName evidence="2">Uncharacterized protein</fullName>
    </submittedName>
</protein>
<dbReference type="Proteomes" id="UP000010556">
    <property type="component" value="Unassembled WGS sequence"/>
</dbReference>
<proteinExistence type="predicted"/>
<gene>
    <name evidence="2" type="ORF">MDA_GLEAN10007985</name>
</gene>
<name>L5MGQ7_MYODS</name>
<dbReference type="EMBL" id="KB100937">
    <property type="protein sequence ID" value="ELK36928.1"/>
    <property type="molecule type" value="Genomic_DNA"/>
</dbReference>
<evidence type="ECO:0000256" key="1">
    <source>
        <dbReference type="SAM" id="Phobius"/>
    </source>
</evidence>
<keyword evidence="1" id="KW-0812">Transmembrane</keyword>
<evidence type="ECO:0000313" key="2">
    <source>
        <dbReference type="EMBL" id="ELK36928.1"/>
    </source>
</evidence>
<evidence type="ECO:0000313" key="3">
    <source>
        <dbReference type="Proteomes" id="UP000010556"/>
    </source>
</evidence>
<reference evidence="3" key="1">
    <citation type="journal article" date="2013" name="Science">
        <title>Comparative analysis of bat genomes provides insight into the evolution of flight and immunity.</title>
        <authorList>
            <person name="Zhang G."/>
            <person name="Cowled C."/>
            <person name="Shi Z."/>
            <person name="Huang Z."/>
            <person name="Bishop-Lilly K.A."/>
            <person name="Fang X."/>
            <person name="Wynne J.W."/>
            <person name="Xiong Z."/>
            <person name="Baker M.L."/>
            <person name="Zhao W."/>
            <person name="Tachedjian M."/>
            <person name="Zhu Y."/>
            <person name="Zhou P."/>
            <person name="Jiang X."/>
            <person name="Ng J."/>
            <person name="Yang L."/>
            <person name="Wu L."/>
            <person name="Xiao J."/>
            <person name="Feng Y."/>
            <person name="Chen Y."/>
            <person name="Sun X."/>
            <person name="Zhang Y."/>
            <person name="Marsh G.A."/>
            <person name="Crameri G."/>
            <person name="Broder C.C."/>
            <person name="Frey K.G."/>
            <person name="Wang L.F."/>
            <person name="Wang J."/>
        </authorList>
    </citation>
    <scope>NUCLEOTIDE SEQUENCE [LARGE SCALE GENOMIC DNA]</scope>
</reference>
<keyword evidence="1" id="KW-1133">Transmembrane helix</keyword>
<keyword evidence="3" id="KW-1185">Reference proteome</keyword>
<accession>L5MGQ7</accession>
<feature type="transmembrane region" description="Helical" evidence="1">
    <location>
        <begin position="63"/>
        <end position="85"/>
    </location>
</feature>
<organism evidence="2 3">
    <name type="scientific">Myotis davidii</name>
    <name type="common">David's myotis</name>
    <dbReference type="NCBI Taxonomy" id="225400"/>
    <lineage>
        <taxon>Eukaryota</taxon>
        <taxon>Metazoa</taxon>
        <taxon>Chordata</taxon>
        <taxon>Craniata</taxon>
        <taxon>Vertebrata</taxon>
        <taxon>Euteleostomi</taxon>
        <taxon>Mammalia</taxon>
        <taxon>Eutheria</taxon>
        <taxon>Laurasiatheria</taxon>
        <taxon>Chiroptera</taxon>
        <taxon>Yangochiroptera</taxon>
        <taxon>Vespertilionidae</taxon>
        <taxon>Myotis</taxon>
    </lineage>
</organism>
<dbReference type="AlphaFoldDB" id="L5MGQ7"/>
<sequence length="187" mass="19916">MTCADHQGAAQNMADVGNVALATSSSGGAAAPMDPDESGTAGTMVEQHHTKQQHFLHQDLERVLILPGGLFLGFFGCCCVAEYWMPATMAASQASLRFLSQGRALIGGGLDLLGAQLGRLLGHRLLLALVQLDEDLDVFPEVRLRAHEDDGGFGAVAPARGHPLLVTFWKEEGLTTQKHSRKMSALV</sequence>
<keyword evidence="1" id="KW-0472">Membrane</keyword>